<gene>
    <name evidence="8" type="ORF">P875_00095234</name>
</gene>
<dbReference type="InterPro" id="IPR052337">
    <property type="entry name" value="SAT4-like"/>
</dbReference>
<dbReference type="PANTHER" id="PTHR33048">
    <property type="entry name" value="PTH11-LIKE INTEGRAL MEMBRANE PROTEIN (AFU_ORTHOLOGUE AFUA_5G11245)"/>
    <property type="match status" value="1"/>
</dbReference>
<comment type="subcellular location">
    <subcellularLocation>
        <location evidence="1">Membrane</location>
        <topology evidence="1">Multi-pass membrane protein</topology>
    </subcellularLocation>
</comment>
<sequence length="323" mass="35388">MGSPAITVATITILFSALSLIALCLRLFARYCIIKAVGLDDSFVMGLYRMHCALYAHDNRGMWLSSLIYPASQGFIKISLCWFYIRLGHISLTRACYVMIGLVVAQTIAFVLAAAFHCPPSSWSHSPIYLLSCAKGIKAFTLSTGAFNILTDVLTFALPIPVLLKLQMPSKQKAYVIFIIALGLIACVASIVRLVYSTNLMQFPPDIVSISGTFYWTSIEMNAAIVASSIPSFKAIASRYLPCLVGYSPRDGPMPLVSRYGNENPLPKPSRRPRHSLGASILYDGDRNSGLPTSSQERIHVPESMILTEVAFKVDVERNGNHG</sequence>
<keyword evidence="4 6" id="KW-0472">Membrane</keyword>
<feature type="domain" description="Rhodopsin" evidence="7">
    <location>
        <begin position="11"/>
        <end position="238"/>
    </location>
</feature>
<keyword evidence="2 6" id="KW-0812">Transmembrane</keyword>
<feature type="transmembrane region" description="Helical" evidence="6">
    <location>
        <begin position="137"/>
        <end position="163"/>
    </location>
</feature>
<dbReference type="Pfam" id="PF20684">
    <property type="entry name" value="Fung_rhodopsin"/>
    <property type="match status" value="1"/>
</dbReference>
<comment type="similarity">
    <text evidence="5">Belongs to the SAT4 family.</text>
</comment>
<comment type="caution">
    <text evidence="8">The sequence shown here is derived from an EMBL/GenBank/DDBJ whole genome shotgun (WGS) entry which is preliminary data.</text>
</comment>
<dbReference type="STRING" id="1403190.A0A0F0I9C4"/>
<keyword evidence="3 6" id="KW-1133">Transmembrane helix</keyword>
<evidence type="ECO:0000313" key="8">
    <source>
        <dbReference type="EMBL" id="KJK62573.1"/>
    </source>
</evidence>
<dbReference type="GO" id="GO:0016020">
    <property type="term" value="C:membrane"/>
    <property type="evidence" value="ECO:0007669"/>
    <property type="project" value="UniProtKB-SubCell"/>
</dbReference>
<dbReference type="InterPro" id="IPR049326">
    <property type="entry name" value="Rhodopsin_dom_fungi"/>
</dbReference>
<dbReference type="AlphaFoldDB" id="A0A0F0I9C4"/>
<evidence type="ECO:0000256" key="2">
    <source>
        <dbReference type="ARBA" id="ARBA00022692"/>
    </source>
</evidence>
<organism evidence="8 9">
    <name type="scientific">Aspergillus parasiticus (strain ATCC 56775 / NRRL 5862 / SRRC 143 / SU-1)</name>
    <dbReference type="NCBI Taxonomy" id="1403190"/>
    <lineage>
        <taxon>Eukaryota</taxon>
        <taxon>Fungi</taxon>
        <taxon>Dikarya</taxon>
        <taxon>Ascomycota</taxon>
        <taxon>Pezizomycotina</taxon>
        <taxon>Eurotiomycetes</taxon>
        <taxon>Eurotiomycetidae</taxon>
        <taxon>Eurotiales</taxon>
        <taxon>Aspergillaceae</taxon>
        <taxon>Aspergillus</taxon>
        <taxon>Aspergillus subgen. Circumdati</taxon>
    </lineage>
</organism>
<accession>A0A0F0I9C4</accession>
<dbReference type="Proteomes" id="UP000033540">
    <property type="component" value="Unassembled WGS sequence"/>
</dbReference>
<dbReference type="EMBL" id="JZEE01000618">
    <property type="protein sequence ID" value="KJK62573.1"/>
    <property type="molecule type" value="Genomic_DNA"/>
</dbReference>
<evidence type="ECO:0000313" key="9">
    <source>
        <dbReference type="Proteomes" id="UP000033540"/>
    </source>
</evidence>
<feature type="transmembrane region" description="Helical" evidence="6">
    <location>
        <begin position="175"/>
        <end position="196"/>
    </location>
</feature>
<feature type="transmembrane region" description="Helical" evidence="6">
    <location>
        <begin position="97"/>
        <end position="117"/>
    </location>
</feature>
<proteinExistence type="inferred from homology"/>
<feature type="transmembrane region" description="Helical" evidence="6">
    <location>
        <begin position="6"/>
        <end position="29"/>
    </location>
</feature>
<reference evidence="8 9" key="1">
    <citation type="submission" date="2015-02" db="EMBL/GenBank/DDBJ databases">
        <title>Draft genome sequence of Aspergillus parasiticus SU-1.</title>
        <authorList>
            <person name="Yu J."/>
            <person name="Fedorova N."/>
            <person name="Yin Y."/>
            <person name="Losada L."/>
            <person name="Zafar N."/>
            <person name="Taujale R."/>
            <person name="Ehrlich K.C."/>
            <person name="Bhatnagar D."/>
            <person name="Cleveland T.E."/>
            <person name="Bennett J.W."/>
            <person name="Nierman W.C."/>
        </authorList>
    </citation>
    <scope>NUCLEOTIDE SEQUENCE [LARGE SCALE GENOMIC DNA]</scope>
    <source>
        <strain evidence="9">ATCC 56775 / NRRL 5862 / SRRC 143 / SU-1</strain>
    </source>
</reference>
<name>A0A0F0I9C4_ASPPU</name>
<protein>
    <recommendedName>
        <fullName evidence="7">Rhodopsin domain-containing protein</fullName>
    </recommendedName>
</protein>
<evidence type="ECO:0000256" key="3">
    <source>
        <dbReference type="ARBA" id="ARBA00022989"/>
    </source>
</evidence>
<evidence type="ECO:0000256" key="1">
    <source>
        <dbReference type="ARBA" id="ARBA00004141"/>
    </source>
</evidence>
<evidence type="ECO:0000256" key="5">
    <source>
        <dbReference type="ARBA" id="ARBA00038359"/>
    </source>
</evidence>
<dbReference type="PANTHER" id="PTHR33048:SF114">
    <property type="entry name" value="MEMBRANE PROTEIN PTH11-LIKE, PUTATIVE (AFU_ORTHOLOGUE AFUA_7G06620)-RELATED"/>
    <property type="match status" value="1"/>
</dbReference>
<evidence type="ECO:0000259" key="7">
    <source>
        <dbReference type="Pfam" id="PF20684"/>
    </source>
</evidence>
<evidence type="ECO:0000256" key="4">
    <source>
        <dbReference type="ARBA" id="ARBA00023136"/>
    </source>
</evidence>
<evidence type="ECO:0000256" key="6">
    <source>
        <dbReference type="SAM" id="Phobius"/>
    </source>
</evidence>
<dbReference type="OrthoDB" id="444631at2759"/>